<sequence>MSSEELTSGNGLAPFLQLAKSSKGKACTAVISQALSAPNVYVFGELLDMSNVQQLAETDDRNVLELLKIFAYGKYSDYRDQKGNLPNLTAQQEKKLRHLTIVSLSAHSKTLNYKNLQSELDITELRELEDLIIDAIYLGVIKGKLDQKHHRLEIESTMGRDLKPSSLDDILTTLNNWTQQAEALLVVIGDRVAHANKISQEERQYRSEMDKKIENARANIRNSTEGGEYGGSFQDIMEADHDDRGGRKGRKGTKSYKADFTGGFRRGQP</sequence>
<dbReference type="InParanoid" id="A0A2P6MQU8"/>
<dbReference type="EMBL" id="MDYQ01000502">
    <property type="protein sequence ID" value="PRP74078.1"/>
    <property type="molecule type" value="Genomic_DNA"/>
</dbReference>
<evidence type="ECO:0000256" key="7">
    <source>
        <dbReference type="SAM" id="MobiDB-lite"/>
    </source>
</evidence>
<dbReference type="Pfam" id="PF01399">
    <property type="entry name" value="PCI"/>
    <property type="match status" value="1"/>
</dbReference>
<accession>A0A2P6MQU8</accession>
<dbReference type="GO" id="GO:0008180">
    <property type="term" value="C:COP9 signalosome"/>
    <property type="evidence" value="ECO:0007669"/>
    <property type="project" value="UniProtKB-KW"/>
</dbReference>
<comment type="caution">
    <text evidence="9">The sequence shown here is derived from an EMBL/GenBank/DDBJ whole genome shotgun (WGS) entry which is preliminary data.</text>
</comment>
<evidence type="ECO:0000256" key="3">
    <source>
        <dbReference type="ARBA" id="ARBA00008482"/>
    </source>
</evidence>
<feature type="region of interest" description="Disordered" evidence="7">
    <location>
        <begin position="221"/>
        <end position="269"/>
    </location>
</feature>
<evidence type="ECO:0000313" key="9">
    <source>
        <dbReference type="EMBL" id="PRP74078.1"/>
    </source>
</evidence>
<keyword evidence="5" id="KW-0736">Signalosome</keyword>
<feature type="domain" description="PCI" evidence="8">
    <location>
        <begin position="1"/>
        <end position="159"/>
    </location>
</feature>
<dbReference type="PANTHER" id="PTHR15350">
    <property type="entry name" value="COP9 SIGNALOSOME COMPLEX SUBUNIT 7/DENDRITIC CELL PROTEIN GA17"/>
    <property type="match status" value="1"/>
</dbReference>
<dbReference type="PROSITE" id="PS50250">
    <property type="entry name" value="PCI"/>
    <property type="match status" value="1"/>
</dbReference>
<evidence type="ECO:0000256" key="5">
    <source>
        <dbReference type="ARBA" id="ARBA00022790"/>
    </source>
</evidence>
<dbReference type="Pfam" id="PF18392">
    <property type="entry name" value="CSN7a_helixI"/>
    <property type="match status" value="1"/>
</dbReference>
<dbReference type="AlphaFoldDB" id="A0A2P6MQU8"/>
<keyword evidence="6" id="KW-0539">Nucleus</keyword>
<dbReference type="OrthoDB" id="10265275at2759"/>
<evidence type="ECO:0000256" key="1">
    <source>
        <dbReference type="ARBA" id="ARBA00004123"/>
    </source>
</evidence>
<name>A0A2P6MQU8_9EUKA</name>
<gene>
    <name evidence="9" type="ORF">PROFUN_08702</name>
</gene>
<evidence type="ECO:0000256" key="6">
    <source>
        <dbReference type="ARBA" id="ARBA00023242"/>
    </source>
</evidence>
<dbReference type="InterPro" id="IPR000717">
    <property type="entry name" value="PCI_dom"/>
</dbReference>
<dbReference type="GO" id="GO:0010387">
    <property type="term" value="P:COP9 signalosome assembly"/>
    <property type="evidence" value="ECO:0007669"/>
    <property type="project" value="InterPro"/>
</dbReference>
<proteinExistence type="inferred from homology"/>
<dbReference type="Proteomes" id="UP000241769">
    <property type="component" value="Unassembled WGS sequence"/>
</dbReference>
<dbReference type="GO" id="GO:0000502">
    <property type="term" value="C:proteasome complex"/>
    <property type="evidence" value="ECO:0007669"/>
    <property type="project" value="UniProtKB-KW"/>
</dbReference>
<evidence type="ECO:0000313" key="10">
    <source>
        <dbReference type="Proteomes" id="UP000241769"/>
    </source>
</evidence>
<evidence type="ECO:0000256" key="2">
    <source>
        <dbReference type="ARBA" id="ARBA00004496"/>
    </source>
</evidence>
<dbReference type="Pfam" id="PF22061">
    <property type="entry name" value="CSN7_HB_subdom"/>
    <property type="match status" value="1"/>
</dbReference>
<evidence type="ECO:0000259" key="8">
    <source>
        <dbReference type="PROSITE" id="PS50250"/>
    </source>
</evidence>
<comment type="similarity">
    <text evidence="3">Belongs to the CSN7/EIF3M family. CSN7 subfamily.</text>
</comment>
<keyword evidence="9" id="KW-0647">Proteasome</keyword>
<evidence type="ECO:0000256" key="4">
    <source>
        <dbReference type="ARBA" id="ARBA00022490"/>
    </source>
</evidence>
<dbReference type="GO" id="GO:0005737">
    <property type="term" value="C:cytoplasm"/>
    <property type="evidence" value="ECO:0007669"/>
    <property type="project" value="UniProtKB-SubCell"/>
</dbReference>
<protein>
    <submittedName>
        <fullName evidence="9">Proteasome component region PCI domain-containing protein</fullName>
    </submittedName>
</protein>
<keyword evidence="10" id="KW-1185">Reference proteome</keyword>
<dbReference type="InterPro" id="IPR041481">
    <property type="entry name" value="CSN7_helixI"/>
</dbReference>
<dbReference type="FunCoup" id="A0A2P6MQU8">
    <property type="interactions" value="666"/>
</dbReference>
<dbReference type="InterPro" id="IPR045237">
    <property type="entry name" value="COPS7/eIF3m"/>
</dbReference>
<keyword evidence="4" id="KW-0963">Cytoplasm</keyword>
<dbReference type="STRING" id="1890364.A0A2P6MQU8"/>
<dbReference type="PANTHER" id="PTHR15350:SF5">
    <property type="entry name" value="COP9 SIGNALOSOME COMPLEX SUBUNIT 7"/>
    <property type="match status" value="1"/>
</dbReference>
<dbReference type="SMART" id="SM00088">
    <property type="entry name" value="PINT"/>
    <property type="match status" value="1"/>
</dbReference>
<organism evidence="9 10">
    <name type="scientific">Planoprotostelium fungivorum</name>
    <dbReference type="NCBI Taxonomy" id="1890364"/>
    <lineage>
        <taxon>Eukaryota</taxon>
        <taxon>Amoebozoa</taxon>
        <taxon>Evosea</taxon>
        <taxon>Variosea</taxon>
        <taxon>Cavosteliida</taxon>
        <taxon>Cavosteliaceae</taxon>
        <taxon>Planoprotostelium</taxon>
    </lineage>
</organism>
<comment type="subcellular location">
    <subcellularLocation>
        <location evidence="2">Cytoplasm</location>
    </subcellularLocation>
    <subcellularLocation>
        <location evidence="1">Nucleus</location>
    </subcellularLocation>
</comment>
<reference evidence="9 10" key="1">
    <citation type="journal article" date="2018" name="Genome Biol. Evol.">
        <title>Multiple Roots of Fruiting Body Formation in Amoebozoa.</title>
        <authorList>
            <person name="Hillmann F."/>
            <person name="Forbes G."/>
            <person name="Novohradska S."/>
            <person name="Ferling I."/>
            <person name="Riege K."/>
            <person name="Groth M."/>
            <person name="Westermann M."/>
            <person name="Marz M."/>
            <person name="Spaller T."/>
            <person name="Winckler T."/>
            <person name="Schaap P."/>
            <person name="Glockner G."/>
        </authorList>
    </citation>
    <scope>NUCLEOTIDE SEQUENCE [LARGE SCALE GENOMIC DNA]</scope>
    <source>
        <strain evidence="9 10">Jena</strain>
    </source>
</reference>